<reference evidence="1 2" key="1">
    <citation type="submission" date="2019-07" db="EMBL/GenBank/DDBJ databases">
        <title>Whole genome shotgun sequence of Brevifollis gellanilyticus NBRC 108608.</title>
        <authorList>
            <person name="Hosoyama A."/>
            <person name="Uohara A."/>
            <person name="Ohji S."/>
            <person name="Ichikawa N."/>
        </authorList>
    </citation>
    <scope>NUCLEOTIDE SEQUENCE [LARGE SCALE GENOMIC DNA]</scope>
    <source>
        <strain evidence="1 2">NBRC 108608</strain>
    </source>
</reference>
<gene>
    <name evidence="1" type="ORF">BGE01nite_50990</name>
</gene>
<evidence type="ECO:0000313" key="1">
    <source>
        <dbReference type="EMBL" id="GEP45808.1"/>
    </source>
</evidence>
<dbReference type="EMBL" id="BKAG01000059">
    <property type="protein sequence ID" value="GEP45808.1"/>
    <property type="molecule type" value="Genomic_DNA"/>
</dbReference>
<proteinExistence type="predicted"/>
<dbReference type="Proteomes" id="UP000321577">
    <property type="component" value="Unassembled WGS sequence"/>
</dbReference>
<organism evidence="1 2">
    <name type="scientific">Brevifollis gellanilyticus</name>
    <dbReference type="NCBI Taxonomy" id="748831"/>
    <lineage>
        <taxon>Bacteria</taxon>
        <taxon>Pseudomonadati</taxon>
        <taxon>Verrucomicrobiota</taxon>
        <taxon>Verrucomicrobiia</taxon>
        <taxon>Verrucomicrobiales</taxon>
        <taxon>Verrucomicrobiaceae</taxon>
    </lineage>
</organism>
<name>A0A512MGF8_9BACT</name>
<accession>A0A512MGF8</accession>
<comment type="caution">
    <text evidence="1">The sequence shown here is derived from an EMBL/GenBank/DDBJ whole genome shotgun (WGS) entry which is preliminary data.</text>
</comment>
<dbReference type="AlphaFoldDB" id="A0A512MGF8"/>
<evidence type="ECO:0000313" key="2">
    <source>
        <dbReference type="Proteomes" id="UP000321577"/>
    </source>
</evidence>
<keyword evidence="2" id="KW-1185">Reference proteome</keyword>
<protein>
    <submittedName>
        <fullName evidence="1">Uncharacterized protein</fullName>
    </submittedName>
</protein>
<sequence>MPKVSIEEVPAPKEATVIVAEGSNLGAVGAEAYGHERFSGFIAAMNGIADPERVQAGASLKTPSLAVAFRDAGADATFQPALNVLSKACTDYYAIEPAYLAARQASGVERGEFAIPSEIAAKLRACADAIDAAVATLSTARVPHTRPSMTIDQFGQAAWHIRDLAAGHIDGYGYDYDLVGQRFGLAFTNALIWTQNHHR</sequence>